<reference evidence="1" key="1">
    <citation type="journal article" date="2018" name="PLoS Negl. Trop. Dis.">
        <title>An insight into the salivary gland and fat body transcriptome of Panstrongylus lignarius (Hemiptera: Heteroptera), the main vector of Chagas disease in Peru.</title>
        <authorList>
            <person name="Nevoa J.C."/>
            <person name="Mendes M.T."/>
            <person name="da Silva M.V."/>
            <person name="Soares S.C."/>
            <person name="Oliveira C.J.F."/>
            <person name="Ribeiro J.M.C."/>
        </authorList>
    </citation>
    <scope>NUCLEOTIDE SEQUENCE</scope>
</reference>
<evidence type="ECO:0000313" key="1">
    <source>
        <dbReference type="EMBL" id="JAW15631.1"/>
    </source>
</evidence>
<sequence>MKSKLWLSRTIYIGSFFALHVSVFGIKSCLNYPISNCLGNYKFSIFWRIKAQFLSYISRGDSGIRKTNTTNCSFNNIVS</sequence>
<accession>A0A224Y510</accession>
<proteinExistence type="predicted"/>
<dbReference type="EMBL" id="GFTR01000795">
    <property type="protein sequence ID" value="JAW15631.1"/>
    <property type="molecule type" value="Transcribed_RNA"/>
</dbReference>
<dbReference type="AlphaFoldDB" id="A0A224Y510"/>
<protein>
    <submittedName>
        <fullName evidence="1">Putative secreted protein</fullName>
    </submittedName>
</protein>
<name>A0A224Y510_9HEMI</name>
<organism evidence="1">
    <name type="scientific">Panstrongylus lignarius</name>
    <dbReference type="NCBI Taxonomy" id="156445"/>
    <lineage>
        <taxon>Eukaryota</taxon>
        <taxon>Metazoa</taxon>
        <taxon>Ecdysozoa</taxon>
        <taxon>Arthropoda</taxon>
        <taxon>Hexapoda</taxon>
        <taxon>Insecta</taxon>
        <taxon>Pterygota</taxon>
        <taxon>Neoptera</taxon>
        <taxon>Paraneoptera</taxon>
        <taxon>Hemiptera</taxon>
        <taxon>Heteroptera</taxon>
        <taxon>Panheteroptera</taxon>
        <taxon>Cimicomorpha</taxon>
        <taxon>Reduviidae</taxon>
        <taxon>Triatominae</taxon>
        <taxon>Panstrongylus</taxon>
    </lineage>
</organism>